<organism evidence="1">
    <name type="scientific">mine drainage metagenome</name>
    <dbReference type="NCBI Taxonomy" id="410659"/>
    <lineage>
        <taxon>unclassified sequences</taxon>
        <taxon>metagenomes</taxon>
        <taxon>ecological metagenomes</taxon>
    </lineage>
</organism>
<dbReference type="AlphaFoldDB" id="A0A1J5P8X2"/>
<proteinExistence type="predicted"/>
<sequence length="115" mass="12631">MRMARHHLVGNRAHHIVEGEKTCILRHLRVKHALEQKIAQLALQLAPRLPLDGVGDLIGFLDRIGCDGGEGLLDIPRAAGVGIAQTAHDRQQARHTALRVVNKRVAVSGHRNRSV</sequence>
<comment type="caution">
    <text evidence="1">The sequence shown here is derived from an EMBL/GenBank/DDBJ whole genome shotgun (WGS) entry which is preliminary data.</text>
</comment>
<evidence type="ECO:0000313" key="1">
    <source>
        <dbReference type="EMBL" id="OIQ67200.1"/>
    </source>
</evidence>
<accession>A0A1J5P8X2</accession>
<dbReference type="EMBL" id="MLJW01006082">
    <property type="protein sequence ID" value="OIQ67200.1"/>
    <property type="molecule type" value="Genomic_DNA"/>
</dbReference>
<protein>
    <submittedName>
        <fullName evidence="1">Uncharacterized protein</fullName>
    </submittedName>
</protein>
<gene>
    <name evidence="1" type="ORF">GALL_512250</name>
</gene>
<reference evidence="1" key="1">
    <citation type="submission" date="2016-10" db="EMBL/GenBank/DDBJ databases">
        <title>Sequence of Gallionella enrichment culture.</title>
        <authorList>
            <person name="Poehlein A."/>
            <person name="Muehling M."/>
            <person name="Daniel R."/>
        </authorList>
    </citation>
    <scope>NUCLEOTIDE SEQUENCE</scope>
</reference>
<name>A0A1J5P8X2_9ZZZZ</name>